<organism evidence="4 5">
    <name type="scientific">Lawsonibacter faecis</name>
    <dbReference type="NCBI Taxonomy" id="2763052"/>
    <lineage>
        <taxon>Bacteria</taxon>
        <taxon>Bacillati</taxon>
        <taxon>Bacillota</taxon>
        <taxon>Clostridia</taxon>
        <taxon>Eubacteriales</taxon>
        <taxon>Oscillospiraceae</taxon>
        <taxon>Lawsonibacter</taxon>
    </lineage>
</organism>
<keyword evidence="5" id="KW-1185">Reference proteome</keyword>
<dbReference type="EMBL" id="JACOPQ010000002">
    <property type="protein sequence ID" value="MBC5735947.1"/>
    <property type="molecule type" value="Genomic_DNA"/>
</dbReference>
<feature type="chain" id="PRO_5035192198" evidence="2">
    <location>
        <begin position="23"/>
        <end position="382"/>
    </location>
</feature>
<evidence type="ECO:0000313" key="5">
    <source>
        <dbReference type="Proteomes" id="UP000607645"/>
    </source>
</evidence>
<reference evidence="4" key="1">
    <citation type="submission" date="2020-08" db="EMBL/GenBank/DDBJ databases">
        <title>Genome public.</title>
        <authorList>
            <person name="Liu C."/>
            <person name="Sun Q."/>
        </authorList>
    </citation>
    <scope>NUCLEOTIDE SEQUENCE</scope>
    <source>
        <strain evidence="4">NSJ-52</strain>
    </source>
</reference>
<dbReference type="InterPro" id="IPR001119">
    <property type="entry name" value="SLH_dom"/>
</dbReference>
<keyword evidence="2" id="KW-0732">Signal</keyword>
<sequence>MRRLAAGILAGLILVGSVAALAAGGTSSDPLISRSYIDNTYIPATVKTAGEKAESGLGKTYGDASARLKARADLLLARAGALSGEGGYAASFAEQRFKRGDVITIDTGSSVMLLAGTAAVSYEGGGVVDATEGTELPQGGALAVRHRYLAAEDTLCSVTVTSDTAVLAPQGFYAVTGSNAADYNALAAALGDMGMFKGSDVAYGGGYELERAPARIEGLILFLRLIGEEDEALACSEPCPFVDVADWCKGYVTYAYAKGYTKGVGADTAELYFAPLKTITAGEYLTFVLRALGYQDSGDSPDFTWSSALSRSVELGVLTAGEQNMLTGSDFLRAQVAYVSYYSLDAKTKAGGTLLGKLTAAGALDAARVKAVRDAVTVQRLG</sequence>
<dbReference type="AlphaFoldDB" id="A0A8J6M732"/>
<dbReference type="Proteomes" id="UP000607645">
    <property type="component" value="Unassembled WGS sequence"/>
</dbReference>
<dbReference type="RefSeq" id="WP_186918402.1">
    <property type="nucleotide sequence ID" value="NZ_JACOPQ010000002.1"/>
</dbReference>
<evidence type="ECO:0000256" key="1">
    <source>
        <dbReference type="ARBA" id="ARBA00022737"/>
    </source>
</evidence>
<feature type="signal peptide" evidence="2">
    <location>
        <begin position="1"/>
        <end position="22"/>
    </location>
</feature>
<keyword evidence="1" id="KW-0677">Repeat</keyword>
<feature type="domain" description="SLH" evidence="3">
    <location>
        <begin position="235"/>
        <end position="302"/>
    </location>
</feature>
<evidence type="ECO:0000259" key="3">
    <source>
        <dbReference type="PROSITE" id="PS51272"/>
    </source>
</evidence>
<accession>A0A8J6M732</accession>
<protein>
    <submittedName>
        <fullName evidence="4">S-layer homology domain-containing protein</fullName>
    </submittedName>
</protein>
<gene>
    <name evidence="4" type="ORF">H8S62_02825</name>
</gene>
<evidence type="ECO:0000256" key="2">
    <source>
        <dbReference type="SAM" id="SignalP"/>
    </source>
</evidence>
<name>A0A8J6M732_9FIRM</name>
<evidence type="ECO:0000313" key="4">
    <source>
        <dbReference type="EMBL" id="MBC5735947.1"/>
    </source>
</evidence>
<dbReference type="PROSITE" id="PS51272">
    <property type="entry name" value="SLH"/>
    <property type="match status" value="1"/>
</dbReference>
<proteinExistence type="predicted"/>
<comment type="caution">
    <text evidence="4">The sequence shown here is derived from an EMBL/GenBank/DDBJ whole genome shotgun (WGS) entry which is preliminary data.</text>
</comment>